<dbReference type="PROSITE" id="PS01124">
    <property type="entry name" value="HTH_ARAC_FAMILY_2"/>
    <property type="match status" value="1"/>
</dbReference>
<dbReference type="PROSITE" id="PS00041">
    <property type="entry name" value="HTH_ARAC_FAMILY_1"/>
    <property type="match status" value="1"/>
</dbReference>
<dbReference type="RefSeq" id="WP_121699918.1">
    <property type="nucleotide sequence ID" value="NZ_JBCLPP010000010.1"/>
</dbReference>
<keyword evidence="2" id="KW-0238">DNA-binding</keyword>
<dbReference type="SUPFAM" id="SSF46689">
    <property type="entry name" value="Homeodomain-like"/>
    <property type="match status" value="2"/>
</dbReference>
<dbReference type="SMART" id="SM00342">
    <property type="entry name" value="HTH_ARAC"/>
    <property type="match status" value="1"/>
</dbReference>
<gene>
    <name evidence="5" type="ORF">AAK873_05050</name>
</gene>
<evidence type="ECO:0000256" key="2">
    <source>
        <dbReference type="ARBA" id="ARBA00023125"/>
    </source>
</evidence>
<evidence type="ECO:0000256" key="3">
    <source>
        <dbReference type="ARBA" id="ARBA00023163"/>
    </source>
</evidence>
<dbReference type="Proteomes" id="UP001565200">
    <property type="component" value="Unassembled WGS sequence"/>
</dbReference>
<accession>A0ABV4CXM9</accession>
<keyword evidence="3" id="KW-0804">Transcription</keyword>
<dbReference type="InterPro" id="IPR018060">
    <property type="entry name" value="HTH_AraC"/>
</dbReference>
<dbReference type="PRINTS" id="PR00032">
    <property type="entry name" value="HTHARAC"/>
</dbReference>
<proteinExistence type="predicted"/>
<name>A0ABV4CXM9_9BACT</name>
<dbReference type="EMBL" id="JBCLPP010000010">
    <property type="protein sequence ID" value="MEY8244985.1"/>
    <property type="molecule type" value="Genomic_DNA"/>
</dbReference>
<keyword evidence="1" id="KW-0805">Transcription regulation</keyword>
<dbReference type="Pfam" id="PF12833">
    <property type="entry name" value="HTH_18"/>
    <property type="match status" value="1"/>
</dbReference>
<feature type="domain" description="HTH araC/xylS-type" evidence="4">
    <location>
        <begin position="185"/>
        <end position="283"/>
    </location>
</feature>
<evidence type="ECO:0000256" key="1">
    <source>
        <dbReference type="ARBA" id="ARBA00023015"/>
    </source>
</evidence>
<dbReference type="PANTHER" id="PTHR43280:SF27">
    <property type="entry name" value="TRANSCRIPTIONAL REGULATOR MTLR"/>
    <property type="match status" value="1"/>
</dbReference>
<dbReference type="InterPro" id="IPR020449">
    <property type="entry name" value="Tscrpt_reg_AraC-type_HTH"/>
</dbReference>
<protein>
    <submittedName>
        <fullName evidence="5">AraC family transcriptional regulator</fullName>
    </submittedName>
</protein>
<evidence type="ECO:0000313" key="6">
    <source>
        <dbReference type="Proteomes" id="UP001565200"/>
    </source>
</evidence>
<organism evidence="5 6">
    <name type="scientific">Heminiphilus faecis</name>
    <dbReference type="NCBI Taxonomy" id="2601703"/>
    <lineage>
        <taxon>Bacteria</taxon>
        <taxon>Pseudomonadati</taxon>
        <taxon>Bacteroidota</taxon>
        <taxon>Bacteroidia</taxon>
        <taxon>Bacteroidales</taxon>
        <taxon>Muribaculaceae</taxon>
        <taxon>Heminiphilus</taxon>
    </lineage>
</organism>
<dbReference type="PANTHER" id="PTHR43280">
    <property type="entry name" value="ARAC-FAMILY TRANSCRIPTIONAL REGULATOR"/>
    <property type="match status" value="1"/>
</dbReference>
<sequence length="291" mass="33857">MNKIITEITPLSSKDCFYLIDRYKDSFDYPLHRHEEYELNFIENCDGARRIVGDSMEELGRYDLALVGGGLEHMWDQYNCEGGRIREVTIQFSPDLLGESLLAKNQMKSLELMFERCRSGIAFEMPAIMRIYSRIDEITRIQSGFYRVLKLLEILYELSLEECCHTLASTSFANVKVSSDSRRVHKVEEYINNNYSKEIRLQTLSNLAGMTPAAFSRFFKLRTGRTISDYIIDMRLGYASRLLADSTMSIVEICYECGFNNVSNFNRIFKRKKGCSPKVFRENYRKNKVIV</sequence>
<evidence type="ECO:0000259" key="4">
    <source>
        <dbReference type="PROSITE" id="PS01124"/>
    </source>
</evidence>
<dbReference type="InterPro" id="IPR018062">
    <property type="entry name" value="HTH_AraC-typ_CS"/>
</dbReference>
<comment type="caution">
    <text evidence="5">The sequence shown here is derived from an EMBL/GenBank/DDBJ whole genome shotgun (WGS) entry which is preliminary data.</text>
</comment>
<dbReference type="Gene3D" id="1.10.10.60">
    <property type="entry name" value="Homeodomain-like"/>
    <property type="match status" value="2"/>
</dbReference>
<evidence type="ECO:0000313" key="5">
    <source>
        <dbReference type="EMBL" id="MEY8244985.1"/>
    </source>
</evidence>
<keyword evidence="6" id="KW-1185">Reference proteome</keyword>
<dbReference type="InterPro" id="IPR009057">
    <property type="entry name" value="Homeodomain-like_sf"/>
</dbReference>
<reference evidence="5 6" key="1">
    <citation type="submission" date="2024-03" db="EMBL/GenBank/DDBJ databases">
        <title>Mouse gut bacterial collection (mGBC) of GemPharmatech.</title>
        <authorList>
            <person name="He Y."/>
            <person name="Dong L."/>
            <person name="Wu D."/>
            <person name="Gao X."/>
            <person name="Lin Z."/>
        </authorList>
    </citation>
    <scope>NUCLEOTIDE SEQUENCE [LARGE SCALE GENOMIC DNA]</scope>
    <source>
        <strain evidence="5 6">54-13</strain>
    </source>
</reference>